<protein>
    <recommendedName>
        <fullName evidence="1">Apple domain-containing protein</fullName>
    </recommendedName>
</protein>
<dbReference type="SUPFAM" id="SSF57414">
    <property type="entry name" value="Hairpin loop containing domain-like"/>
    <property type="match status" value="1"/>
</dbReference>
<dbReference type="Gene3D" id="3.50.4.10">
    <property type="entry name" value="Hepatocyte Growth Factor"/>
    <property type="match status" value="1"/>
</dbReference>
<reference evidence="2 3" key="1">
    <citation type="submission" date="2024-02" db="EMBL/GenBank/DDBJ databases">
        <title>Chromosome-scale genome assembly of the rough periwinkle Littorina saxatilis.</title>
        <authorList>
            <person name="De Jode A."/>
            <person name="Faria R."/>
            <person name="Formenti G."/>
            <person name="Sims Y."/>
            <person name="Smith T.P."/>
            <person name="Tracey A."/>
            <person name="Wood J.M.D."/>
            <person name="Zagrodzka Z.B."/>
            <person name="Johannesson K."/>
            <person name="Butlin R.K."/>
            <person name="Leder E.H."/>
        </authorList>
    </citation>
    <scope>NUCLEOTIDE SEQUENCE [LARGE SCALE GENOMIC DNA]</scope>
    <source>
        <strain evidence="2">Snail1</strain>
        <tissue evidence="2">Muscle</tissue>
    </source>
</reference>
<gene>
    <name evidence="2" type="ORF">V1264_022476</name>
</gene>
<feature type="domain" description="Apple" evidence="1">
    <location>
        <begin position="27"/>
        <end position="107"/>
    </location>
</feature>
<organism evidence="2 3">
    <name type="scientific">Littorina saxatilis</name>
    <dbReference type="NCBI Taxonomy" id="31220"/>
    <lineage>
        <taxon>Eukaryota</taxon>
        <taxon>Metazoa</taxon>
        <taxon>Spiralia</taxon>
        <taxon>Lophotrochozoa</taxon>
        <taxon>Mollusca</taxon>
        <taxon>Gastropoda</taxon>
        <taxon>Caenogastropoda</taxon>
        <taxon>Littorinimorpha</taxon>
        <taxon>Littorinoidea</taxon>
        <taxon>Littorinidae</taxon>
        <taxon>Littorina</taxon>
    </lineage>
</organism>
<name>A0AAN9AKL8_9CAEN</name>
<evidence type="ECO:0000313" key="3">
    <source>
        <dbReference type="Proteomes" id="UP001374579"/>
    </source>
</evidence>
<proteinExistence type="predicted"/>
<dbReference type="PROSITE" id="PS50948">
    <property type="entry name" value="PAN"/>
    <property type="match status" value="1"/>
</dbReference>
<dbReference type="InterPro" id="IPR003609">
    <property type="entry name" value="Pan_app"/>
</dbReference>
<dbReference type="EMBL" id="JBAMIC010004070">
    <property type="protein sequence ID" value="KAK7088570.1"/>
    <property type="molecule type" value="Genomic_DNA"/>
</dbReference>
<evidence type="ECO:0000313" key="2">
    <source>
        <dbReference type="EMBL" id="KAK7088570.1"/>
    </source>
</evidence>
<accession>A0AAN9AKL8</accession>
<evidence type="ECO:0000259" key="1">
    <source>
        <dbReference type="PROSITE" id="PS50948"/>
    </source>
</evidence>
<dbReference type="Pfam" id="PF00024">
    <property type="entry name" value="PAN_1"/>
    <property type="match status" value="1"/>
</dbReference>
<comment type="caution">
    <text evidence="2">The sequence shown here is derived from an EMBL/GenBank/DDBJ whole genome shotgun (WGS) entry which is preliminary data.</text>
</comment>
<sequence length="108" mass="12070">MSCYSGQCLCGGGYFFSNSQSVCVQNCSHHDDSYLHYKDWDLHGYNANIFANVNASTCASFCNQRATCVLFSYVPGYGSCYLKEVTPQDFPGDWRARPGVDVYQRTCA</sequence>
<dbReference type="AlphaFoldDB" id="A0AAN9AKL8"/>
<dbReference type="Proteomes" id="UP001374579">
    <property type="component" value="Unassembled WGS sequence"/>
</dbReference>
<keyword evidence="3" id="KW-1185">Reference proteome</keyword>